<dbReference type="EMBL" id="JACGWM010001630">
    <property type="protein sequence ID" value="KAL0290580.1"/>
    <property type="molecule type" value="Genomic_DNA"/>
</dbReference>
<accession>A0AAW2J7Z0</accession>
<proteinExistence type="inferred from homology"/>
<comment type="similarity">
    <text evidence="1">Belongs to the eukaryotic ribosomal protein eL27 family.</text>
</comment>
<evidence type="ECO:0000313" key="3">
    <source>
        <dbReference type="EMBL" id="KAL0290580.1"/>
    </source>
</evidence>
<dbReference type="GO" id="GO:0005840">
    <property type="term" value="C:ribosome"/>
    <property type="evidence" value="ECO:0007669"/>
    <property type="project" value="UniProtKB-KW"/>
</dbReference>
<dbReference type="InterPro" id="IPR038655">
    <property type="entry name" value="Ribosomal_eL27_sf"/>
</dbReference>
<reference evidence="3" key="2">
    <citation type="journal article" date="2024" name="Plant">
        <title>Genomic evolution and insights into agronomic trait innovations of Sesamum species.</title>
        <authorList>
            <person name="Miao H."/>
            <person name="Wang L."/>
            <person name="Qu L."/>
            <person name="Liu H."/>
            <person name="Sun Y."/>
            <person name="Le M."/>
            <person name="Wang Q."/>
            <person name="Wei S."/>
            <person name="Zheng Y."/>
            <person name="Lin W."/>
            <person name="Duan Y."/>
            <person name="Cao H."/>
            <person name="Xiong S."/>
            <person name="Wang X."/>
            <person name="Wei L."/>
            <person name="Li C."/>
            <person name="Ma Q."/>
            <person name="Ju M."/>
            <person name="Zhao R."/>
            <person name="Li G."/>
            <person name="Mu C."/>
            <person name="Tian Q."/>
            <person name="Mei H."/>
            <person name="Zhang T."/>
            <person name="Gao T."/>
            <person name="Zhang H."/>
        </authorList>
    </citation>
    <scope>NUCLEOTIDE SEQUENCE</scope>
    <source>
        <strain evidence="3">KEN8</strain>
    </source>
</reference>
<reference evidence="3" key="1">
    <citation type="submission" date="2020-06" db="EMBL/GenBank/DDBJ databases">
        <authorList>
            <person name="Li T."/>
            <person name="Hu X."/>
            <person name="Zhang T."/>
            <person name="Song X."/>
            <person name="Zhang H."/>
            <person name="Dai N."/>
            <person name="Sheng W."/>
            <person name="Hou X."/>
            <person name="Wei L."/>
        </authorList>
    </citation>
    <scope>NUCLEOTIDE SEQUENCE</scope>
    <source>
        <strain evidence="3">KEN8</strain>
        <tissue evidence="3">Leaf</tissue>
    </source>
</reference>
<dbReference type="GO" id="GO:0006412">
    <property type="term" value="P:translation"/>
    <property type="evidence" value="ECO:0007669"/>
    <property type="project" value="InterPro"/>
</dbReference>
<protein>
    <submittedName>
        <fullName evidence="3">60S ribosomal protein L27</fullName>
    </submittedName>
</protein>
<feature type="compositionally biased region" description="Polar residues" evidence="2">
    <location>
        <begin position="167"/>
        <end position="181"/>
    </location>
</feature>
<dbReference type="AlphaFoldDB" id="A0AAW2J7Z0"/>
<dbReference type="InterPro" id="IPR001141">
    <property type="entry name" value="Ribosomal_eL27"/>
</dbReference>
<evidence type="ECO:0000256" key="2">
    <source>
        <dbReference type="SAM" id="MobiDB-lite"/>
    </source>
</evidence>
<dbReference type="InterPro" id="IPR008991">
    <property type="entry name" value="Translation_prot_SH3-like_sf"/>
</dbReference>
<dbReference type="Gene3D" id="2.30.30.770">
    <property type="match status" value="1"/>
</dbReference>
<dbReference type="SUPFAM" id="SSF50104">
    <property type="entry name" value="Translation proteins SH3-like domain"/>
    <property type="match status" value="1"/>
</dbReference>
<gene>
    <name evidence="3" type="ORF">Scaly_2665300</name>
</gene>
<keyword evidence="3" id="KW-0689">Ribosomal protein</keyword>
<evidence type="ECO:0000256" key="1">
    <source>
        <dbReference type="ARBA" id="ARBA00009124"/>
    </source>
</evidence>
<dbReference type="PANTHER" id="PTHR10497">
    <property type="entry name" value="60S RIBOSOMAL PROTEIN L27"/>
    <property type="match status" value="1"/>
</dbReference>
<name>A0AAW2J7Z0_9LAMI</name>
<organism evidence="3">
    <name type="scientific">Sesamum calycinum</name>
    <dbReference type="NCBI Taxonomy" id="2727403"/>
    <lineage>
        <taxon>Eukaryota</taxon>
        <taxon>Viridiplantae</taxon>
        <taxon>Streptophyta</taxon>
        <taxon>Embryophyta</taxon>
        <taxon>Tracheophyta</taxon>
        <taxon>Spermatophyta</taxon>
        <taxon>Magnoliopsida</taxon>
        <taxon>eudicotyledons</taxon>
        <taxon>Gunneridae</taxon>
        <taxon>Pentapetalae</taxon>
        <taxon>asterids</taxon>
        <taxon>lamiids</taxon>
        <taxon>Lamiales</taxon>
        <taxon>Pedaliaceae</taxon>
        <taxon>Sesamum</taxon>
    </lineage>
</organism>
<sequence length="222" mass="25014">MVKFLKPNKAIILLQGRFAGQKAVIVKNFDEGTRDRPHGHYLVAEPTSAFVEEMRIARKELIKCGKLKYSSSAKITHNPLVIRSSQDRNWCYFYRCPRAIRHAGFSTEGDSLSDKESFCFKSSGCRAVTPTCKEITTRASCHHGLVMASSNEPVHFVGESYPDENPSEATSKRTGLHSTGPSSGQRRSRRQGAATFRRLLDEEDEVGVTRKRLPPWRRRESG</sequence>
<keyword evidence="3" id="KW-0687">Ribonucleoprotein</keyword>
<dbReference type="GO" id="GO:0003735">
    <property type="term" value="F:structural constituent of ribosome"/>
    <property type="evidence" value="ECO:0007669"/>
    <property type="project" value="InterPro"/>
</dbReference>
<comment type="caution">
    <text evidence="3">The sequence shown here is derived from an EMBL/GenBank/DDBJ whole genome shotgun (WGS) entry which is preliminary data.</text>
</comment>
<feature type="region of interest" description="Disordered" evidence="2">
    <location>
        <begin position="156"/>
        <end position="222"/>
    </location>
</feature>